<name>A0A8S3YFN3_9EUPU</name>
<organism evidence="2 3">
    <name type="scientific">Candidula unifasciata</name>
    <dbReference type="NCBI Taxonomy" id="100452"/>
    <lineage>
        <taxon>Eukaryota</taxon>
        <taxon>Metazoa</taxon>
        <taxon>Spiralia</taxon>
        <taxon>Lophotrochozoa</taxon>
        <taxon>Mollusca</taxon>
        <taxon>Gastropoda</taxon>
        <taxon>Heterobranchia</taxon>
        <taxon>Euthyneura</taxon>
        <taxon>Panpulmonata</taxon>
        <taxon>Eupulmonata</taxon>
        <taxon>Stylommatophora</taxon>
        <taxon>Helicina</taxon>
        <taxon>Helicoidea</taxon>
        <taxon>Geomitridae</taxon>
        <taxon>Candidula</taxon>
    </lineage>
</organism>
<sequence length="166" mass="17919">MGIMSRNARLPERPKPPSWQEISEDVSSAQQDNEDVAFVVGCEYLRTTTAAASCPPVLERSPNNSLHSPEVDSLDQGSPSIDADAVKTSKSNVHKLISLYTELNDSLGSLQKQYTHLKLVQGELSQSMSELNVLAQSVSSDVENQSGGSVSGKTSSKAKSKQKKKK</sequence>
<accession>A0A8S3YFN3</accession>
<comment type="caution">
    <text evidence="2">The sequence shown here is derived from an EMBL/GenBank/DDBJ whole genome shotgun (WGS) entry which is preliminary data.</text>
</comment>
<reference evidence="2" key="1">
    <citation type="submission" date="2021-04" db="EMBL/GenBank/DDBJ databases">
        <authorList>
            <consortium name="Molecular Ecology Group"/>
        </authorList>
    </citation>
    <scope>NUCLEOTIDE SEQUENCE</scope>
</reference>
<dbReference type="EMBL" id="CAJHNH020000087">
    <property type="protein sequence ID" value="CAG5115198.1"/>
    <property type="molecule type" value="Genomic_DNA"/>
</dbReference>
<feature type="region of interest" description="Disordered" evidence="1">
    <location>
        <begin position="138"/>
        <end position="166"/>
    </location>
</feature>
<gene>
    <name evidence="2" type="ORF">CUNI_LOCUS756</name>
</gene>
<feature type="region of interest" description="Disordered" evidence="1">
    <location>
        <begin position="1"/>
        <end position="31"/>
    </location>
</feature>
<proteinExistence type="predicted"/>
<feature type="region of interest" description="Disordered" evidence="1">
    <location>
        <begin position="56"/>
        <end position="83"/>
    </location>
</feature>
<protein>
    <submittedName>
        <fullName evidence="2">Uncharacterized protein</fullName>
    </submittedName>
</protein>
<feature type="compositionally biased region" description="Basic residues" evidence="1">
    <location>
        <begin position="156"/>
        <end position="166"/>
    </location>
</feature>
<dbReference type="OrthoDB" id="6129359at2759"/>
<evidence type="ECO:0000313" key="2">
    <source>
        <dbReference type="EMBL" id="CAG5115198.1"/>
    </source>
</evidence>
<feature type="compositionally biased region" description="Low complexity" evidence="1">
    <location>
        <begin position="146"/>
        <end position="155"/>
    </location>
</feature>
<keyword evidence="3" id="KW-1185">Reference proteome</keyword>
<dbReference type="AlphaFoldDB" id="A0A8S3YFN3"/>
<dbReference type="Pfam" id="PF15136">
    <property type="entry name" value="UPF0449"/>
    <property type="match status" value="1"/>
</dbReference>
<evidence type="ECO:0000256" key="1">
    <source>
        <dbReference type="SAM" id="MobiDB-lite"/>
    </source>
</evidence>
<dbReference type="InterPro" id="IPR028227">
    <property type="entry name" value="UPF0449"/>
</dbReference>
<evidence type="ECO:0000313" key="3">
    <source>
        <dbReference type="Proteomes" id="UP000678393"/>
    </source>
</evidence>
<dbReference type="Proteomes" id="UP000678393">
    <property type="component" value="Unassembled WGS sequence"/>
</dbReference>